<dbReference type="RefSeq" id="WP_189570271.1">
    <property type="nucleotide sequence ID" value="NZ_BMXI01000010.1"/>
</dbReference>
<proteinExistence type="predicted"/>
<organism evidence="1 2">
    <name type="scientific">Roseibacillus persicicus</name>
    <dbReference type="NCBI Taxonomy" id="454148"/>
    <lineage>
        <taxon>Bacteria</taxon>
        <taxon>Pseudomonadati</taxon>
        <taxon>Verrucomicrobiota</taxon>
        <taxon>Verrucomicrobiia</taxon>
        <taxon>Verrucomicrobiales</taxon>
        <taxon>Verrucomicrobiaceae</taxon>
        <taxon>Roseibacillus</taxon>
    </lineage>
</organism>
<dbReference type="EMBL" id="BMXI01000010">
    <property type="protein sequence ID" value="GHC56764.1"/>
    <property type="molecule type" value="Genomic_DNA"/>
</dbReference>
<dbReference type="AlphaFoldDB" id="A0A918WL39"/>
<comment type="caution">
    <text evidence="1">The sequence shown here is derived from an EMBL/GenBank/DDBJ whole genome shotgun (WGS) entry which is preliminary data.</text>
</comment>
<accession>A0A918WL39</accession>
<evidence type="ECO:0000313" key="2">
    <source>
        <dbReference type="Proteomes" id="UP000644507"/>
    </source>
</evidence>
<reference evidence="1" key="2">
    <citation type="submission" date="2020-09" db="EMBL/GenBank/DDBJ databases">
        <authorList>
            <person name="Sun Q."/>
            <person name="Kim S."/>
        </authorList>
    </citation>
    <scope>NUCLEOTIDE SEQUENCE</scope>
    <source>
        <strain evidence="1">KCTC 12988</strain>
    </source>
</reference>
<dbReference type="Proteomes" id="UP000644507">
    <property type="component" value="Unassembled WGS sequence"/>
</dbReference>
<gene>
    <name evidence="1" type="ORF">GCM10007100_24450</name>
</gene>
<name>A0A918WL39_9BACT</name>
<reference evidence="1" key="1">
    <citation type="journal article" date="2014" name="Int. J. Syst. Evol. Microbiol.">
        <title>Complete genome sequence of Corynebacterium casei LMG S-19264T (=DSM 44701T), isolated from a smear-ripened cheese.</title>
        <authorList>
            <consortium name="US DOE Joint Genome Institute (JGI-PGF)"/>
            <person name="Walter F."/>
            <person name="Albersmeier A."/>
            <person name="Kalinowski J."/>
            <person name="Ruckert C."/>
        </authorList>
    </citation>
    <scope>NUCLEOTIDE SEQUENCE</scope>
    <source>
        <strain evidence="1">KCTC 12988</strain>
    </source>
</reference>
<keyword evidence="2" id="KW-1185">Reference proteome</keyword>
<evidence type="ECO:0000313" key="1">
    <source>
        <dbReference type="EMBL" id="GHC56764.1"/>
    </source>
</evidence>
<sequence length="319" mass="35473">MAFYPERWEAKGLNVPMIPWASERVTLVTTEGDFDRETLTAFLGHLDDGWALYEKLTAGKPRPLKVHEGKPTIVALPANDLSCGYGCGYVGATGIEMTRFYDGHYPALQKNPKAVPHAYFYEMGRNFYTFGDRHSCFTTGFAVFMRYVCVETLGLVDNDKRTRDIIVGAVDGYEKSDLDFVEAFTTHGGLSEKVNRLKDENGKAIGPTDQNVIYASLLLKLRKENGGNDWVAAFFKNLRTIQPERAKDGDGALRQCVSMLVCSSVAAKKDLSPLFCDRYRLPLDGEAREVLSKVDWSAGKANAGEIISLLPKKYQQGAK</sequence>
<protein>
    <submittedName>
        <fullName evidence="1">Uncharacterized protein</fullName>
    </submittedName>
</protein>